<dbReference type="EC" id="2.7.7.49" evidence="1"/>
<dbReference type="OrthoDB" id="422540at2759"/>
<dbReference type="InterPro" id="IPR036397">
    <property type="entry name" value="RNaseH_sf"/>
</dbReference>
<dbReference type="Proteomes" id="UP000887116">
    <property type="component" value="Unassembled WGS sequence"/>
</dbReference>
<proteinExistence type="predicted"/>
<name>A0A8X6KZC7_TRICU</name>
<evidence type="ECO:0000313" key="3">
    <source>
        <dbReference type="EMBL" id="GFQ92075.1"/>
    </source>
</evidence>
<dbReference type="Gene3D" id="3.30.420.10">
    <property type="entry name" value="Ribonuclease H-like superfamily/Ribonuclease H"/>
    <property type="match status" value="1"/>
</dbReference>
<accession>A0A8X6KZC7</accession>
<evidence type="ECO:0000313" key="4">
    <source>
        <dbReference type="Proteomes" id="UP000887116"/>
    </source>
</evidence>
<dbReference type="AlphaFoldDB" id="A0A8X6KZC7"/>
<dbReference type="SUPFAM" id="SSF53098">
    <property type="entry name" value="Ribonuclease H-like"/>
    <property type="match status" value="1"/>
</dbReference>
<dbReference type="Pfam" id="PF17921">
    <property type="entry name" value="Integrase_H2C2"/>
    <property type="match status" value="1"/>
</dbReference>
<sequence>MIRIPIPGIEKTIYCDVSTGNNHKYIVPSFRQQVFSSIHNLSHPGIRCTRKLIIKRFIWPNLNKNCQKWSRTCLECPKSEVQRHTHSALLSFTVPCERFQHVHIDIVGPLPTYQGLRYLLTMIDRFGLKHCL</sequence>
<evidence type="ECO:0000259" key="2">
    <source>
        <dbReference type="Pfam" id="PF17921"/>
    </source>
</evidence>
<dbReference type="InterPro" id="IPR050951">
    <property type="entry name" value="Retrovirus_Pol_polyprotein"/>
</dbReference>
<reference evidence="3" key="1">
    <citation type="submission" date="2020-07" db="EMBL/GenBank/DDBJ databases">
        <title>Multicomponent nature underlies the extraordinary mechanical properties of spider dragline silk.</title>
        <authorList>
            <person name="Kono N."/>
            <person name="Nakamura H."/>
            <person name="Mori M."/>
            <person name="Yoshida Y."/>
            <person name="Ohtoshi R."/>
            <person name="Malay A.D."/>
            <person name="Moran D.A.P."/>
            <person name="Tomita M."/>
            <person name="Numata K."/>
            <person name="Arakawa K."/>
        </authorList>
    </citation>
    <scope>NUCLEOTIDE SEQUENCE</scope>
</reference>
<dbReference type="GO" id="GO:0003676">
    <property type="term" value="F:nucleic acid binding"/>
    <property type="evidence" value="ECO:0007669"/>
    <property type="project" value="InterPro"/>
</dbReference>
<dbReference type="InterPro" id="IPR041588">
    <property type="entry name" value="Integrase_H2C2"/>
</dbReference>
<protein>
    <recommendedName>
        <fullName evidence="1">RNA-directed DNA polymerase</fullName>
        <ecNumber evidence="1">2.7.7.49</ecNumber>
    </recommendedName>
</protein>
<gene>
    <name evidence="3" type="primary">TY3B-I_476</name>
    <name evidence="3" type="ORF">TNCT_569981</name>
</gene>
<dbReference type="EMBL" id="BMAO01004056">
    <property type="protein sequence ID" value="GFQ92075.1"/>
    <property type="molecule type" value="Genomic_DNA"/>
</dbReference>
<dbReference type="PANTHER" id="PTHR37984:SF15">
    <property type="entry name" value="INTEGRASE CATALYTIC DOMAIN-CONTAINING PROTEIN"/>
    <property type="match status" value="1"/>
</dbReference>
<organism evidence="3 4">
    <name type="scientific">Trichonephila clavata</name>
    <name type="common">Joro spider</name>
    <name type="synonym">Nephila clavata</name>
    <dbReference type="NCBI Taxonomy" id="2740835"/>
    <lineage>
        <taxon>Eukaryota</taxon>
        <taxon>Metazoa</taxon>
        <taxon>Ecdysozoa</taxon>
        <taxon>Arthropoda</taxon>
        <taxon>Chelicerata</taxon>
        <taxon>Arachnida</taxon>
        <taxon>Araneae</taxon>
        <taxon>Araneomorphae</taxon>
        <taxon>Entelegynae</taxon>
        <taxon>Araneoidea</taxon>
        <taxon>Nephilidae</taxon>
        <taxon>Trichonephila</taxon>
    </lineage>
</organism>
<dbReference type="InterPro" id="IPR012337">
    <property type="entry name" value="RNaseH-like_sf"/>
</dbReference>
<feature type="domain" description="Integrase zinc-binding" evidence="2">
    <location>
        <begin position="28"/>
        <end position="79"/>
    </location>
</feature>
<dbReference type="PANTHER" id="PTHR37984">
    <property type="entry name" value="PROTEIN CBG26694"/>
    <property type="match status" value="1"/>
</dbReference>
<dbReference type="GO" id="GO:0003964">
    <property type="term" value="F:RNA-directed DNA polymerase activity"/>
    <property type="evidence" value="ECO:0007669"/>
    <property type="project" value="UniProtKB-EC"/>
</dbReference>
<comment type="caution">
    <text evidence="3">The sequence shown here is derived from an EMBL/GenBank/DDBJ whole genome shotgun (WGS) entry which is preliminary data.</text>
</comment>
<dbReference type="Gene3D" id="1.10.340.70">
    <property type="match status" value="1"/>
</dbReference>
<keyword evidence="4" id="KW-1185">Reference proteome</keyword>
<evidence type="ECO:0000256" key="1">
    <source>
        <dbReference type="ARBA" id="ARBA00012493"/>
    </source>
</evidence>